<feature type="signal peptide" evidence="7">
    <location>
        <begin position="1"/>
        <end position="23"/>
    </location>
</feature>
<dbReference type="Gene3D" id="2.170.140.10">
    <property type="entry name" value="Chitin binding domain"/>
    <property type="match status" value="1"/>
</dbReference>
<comment type="caution">
    <text evidence="9">The sequence shown here is derived from an EMBL/GenBank/DDBJ whole genome shotgun (WGS) entry which is preliminary data.</text>
</comment>
<feature type="compositionally biased region" description="Low complexity" evidence="6">
    <location>
        <begin position="143"/>
        <end position="161"/>
    </location>
</feature>
<keyword evidence="5" id="KW-0325">Glycoprotein</keyword>
<feature type="compositionally biased region" description="Low complexity" evidence="6">
    <location>
        <begin position="229"/>
        <end position="248"/>
    </location>
</feature>
<feature type="compositionally biased region" description="Polar residues" evidence="6">
    <location>
        <begin position="198"/>
        <end position="216"/>
    </location>
</feature>
<keyword evidence="2 7" id="KW-0732">Signal</keyword>
<evidence type="ECO:0000256" key="5">
    <source>
        <dbReference type="ARBA" id="ARBA00023180"/>
    </source>
</evidence>
<dbReference type="AlphaFoldDB" id="A0A9Q0LYG1"/>
<evidence type="ECO:0000313" key="10">
    <source>
        <dbReference type="Proteomes" id="UP001142055"/>
    </source>
</evidence>
<accession>A0A9Q0LYG1</accession>
<evidence type="ECO:0000256" key="1">
    <source>
        <dbReference type="ARBA" id="ARBA00022669"/>
    </source>
</evidence>
<evidence type="ECO:0000256" key="2">
    <source>
        <dbReference type="ARBA" id="ARBA00022729"/>
    </source>
</evidence>
<evidence type="ECO:0000259" key="8">
    <source>
        <dbReference type="PROSITE" id="PS50940"/>
    </source>
</evidence>
<gene>
    <name evidence="9" type="ORF">RDWZM_010114</name>
</gene>
<sequence>MNIILVIVGSVWMMMLVSTLVDAQTTYMEGSPRQVEIFVNVYDHPKTGFTCHGKAPGQYYADPATKCAVYYVCIANPTGTLSPQSFACPNGTIFSQATRVCRPHEEVHCPLALRYYDNTQGLIDTKETIPSLPIPVSIPIPVPNTNNVQQHHPNHQPSSSSDGRRQSTRNINNHQPQTSERVSPQPVPTPNVQPQQQGRNSNQGLIHNSNLFNSNVNRHRNTRPFGNVPTSAPATSSSTTTTTTTTTQLPPPASNHGTSSLSDYEYDYSEYGNDTANAASSLHSAIAENIAQAIASETAAAEKAAAETMNKKIGKQQQQQRRRKRNSSLANRRKGQLADLSNDESSSSSTINGGPKSVQFTCEDKVPGVAYADIESNCTKFFICVTIGKGKLWSYHLSCDAGKRFNQSMTMCDETVNDRTCSKSEHLFPYNKWHKASKKYSKKQSKLMPSP</sequence>
<keyword evidence="1" id="KW-0147">Chitin-binding</keyword>
<name>A0A9Q0LYG1_BLOTA</name>
<organism evidence="9 10">
    <name type="scientific">Blomia tropicalis</name>
    <name type="common">Mite</name>
    <dbReference type="NCBI Taxonomy" id="40697"/>
    <lineage>
        <taxon>Eukaryota</taxon>
        <taxon>Metazoa</taxon>
        <taxon>Ecdysozoa</taxon>
        <taxon>Arthropoda</taxon>
        <taxon>Chelicerata</taxon>
        <taxon>Arachnida</taxon>
        <taxon>Acari</taxon>
        <taxon>Acariformes</taxon>
        <taxon>Sarcoptiformes</taxon>
        <taxon>Astigmata</taxon>
        <taxon>Glycyphagoidea</taxon>
        <taxon>Echimyopodidae</taxon>
        <taxon>Blomia</taxon>
    </lineage>
</organism>
<dbReference type="OMA" id="CEMFHIC"/>
<feature type="region of interest" description="Disordered" evidence="6">
    <location>
        <begin position="140"/>
        <end position="261"/>
    </location>
</feature>
<dbReference type="PANTHER" id="PTHR23301:SF0">
    <property type="entry name" value="CHITIN-BINDING TYPE-2 DOMAIN-CONTAINING PROTEIN-RELATED"/>
    <property type="match status" value="1"/>
</dbReference>
<feature type="domain" description="Chitin-binding type-2" evidence="8">
    <location>
        <begin position="359"/>
        <end position="423"/>
    </location>
</feature>
<dbReference type="GO" id="GO:0008061">
    <property type="term" value="F:chitin binding"/>
    <property type="evidence" value="ECO:0007669"/>
    <property type="project" value="UniProtKB-KW"/>
</dbReference>
<proteinExistence type="predicted"/>
<feature type="compositionally biased region" description="Polar residues" evidence="6">
    <location>
        <begin position="168"/>
        <end position="182"/>
    </location>
</feature>
<dbReference type="GO" id="GO:0005576">
    <property type="term" value="C:extracellular region"/>
    <property type="evidence" value="ECO:0007669"/>
    <property type="project" value="InterPro"/>
</dbReference>
<keyword evidence="10" id="KW-1185">Reference proteome</keyword>
<dbReference type="InterPro" id="IPR051940">
    <property type="entry name" value="Chitin_bind-dev_reg"/>
</dbReference>
<reference evidence="9" key="1">
    <citation type="submission" date="2022-12" db="EMBL/GenBank/DDBJ databases">
        <title>Genome assemblies of Blomia tropicalis.</title>
        <authorList>
            <person name="Cui Y."/>
        </authorList>
    </citation>
    <scope>NUCLEOTIDE SEQUENCE</scope>
    <source>
        <tissue evidence="9">Adult mites</tissue>
    </source>
</reference>
<evidence type="ECO:0000256" key="4">
    <source>
        <dbReference type="ARBA" id="ARBA00023157"/>
    </source>
</evidence>
<feature type="compositionally biased region" description="Basic residues" evidence="6">
    <location>
        <begin position="320"/>
        <end position="335"/>
    </location>
</feature>
<dbReference type="PANTHER" id="PTHR23301">
    <property type="entry name" value="CHITIN BINDING PERITROPHIN-A"/>
    <property type="match status" value="1"/>
</dbReference>
<feature type="domain" description="Chitin-binding type-2" evidence="8">
    <location>
        <begin position="48"/>
        <end position="111"/>
    </location>
</feature>
<evidence type="ECO:0000256" key="3">
    <source>
        <dbReference type="ARBA" id="ARBA00022737"/>
    </source>
</evidence>
<dbReference type="PROSITE" id="PS50940">
    <property type="entry name" value="CHIT_BIND_II"/>
    <property type="match status" value="2"/>
</dbReference>
<dbReference type="SUPFAM" id="SSF57625">
    <property type="entry name" value="Invertebrate chitin-binding proteins"/>
    <property type="match status" value="2"/>
</dbReference>
<dbReference type="Pfam" id="PF01607">
    <property type="entry name" value="CBM_14"/>
    <property type="match status" value="2"/>
</dbReference>
<evidence type="ECO:0000256" key="7">
    <source>
        <dbReference type="SAM" id="SignalP"/>
    </source>
</evidence>
<dbReference type="InterPro" id="IPR002557">
    <property type="entry name" value="Chitin-bd_dom"/>
</dbReference>
<feature type="chain" id="PRO_5040222152" description="Chitin-binding type-2 domain-containing protein" evidence="7">
    <location>
        <begin position="24"/>
        <end position="451"/>
    </location>
</feature>
<dbReference type="Proteomes" id="UP001142055">
    <property type="component" value="Chromosome 4"/>
</dbReference>
<dbReference type="InterPro" id="IPR036508">
    <property type="entry name" value="Chitin-bd_dom_sf"/>
</dbReference>
<protein>
    <recommendedName>
        <fullName evidence="8">Chitin-binding type-2 domain-containing protein</fullName>
    </recommendedName>
</protein>
<evidence type="ECO:0000313" key="9">
    <source>
        <dbReference type="EMBL" id="KAJ6215614.1"/>
    </source>
</evidence>
<keyword evidence="3" id="KW-0677">Repeat</keyword>
<dbReference type="EMBL" id="JAPWDV010000004">
    <property type="protein sequence ID" value="KAJ6215614.1"/>
    <property type="molecule type" value="Genomic_DNA"/>
</dbReference>
<evidence type="ECO:0000256" key="6">
    <source>
        <dbReference type="SAM" id="MobiDB-lite"/>
    </source>
</evidence>
<keyword evidence="4" id="KW-1015">Disulfide bond</keyword>
<dbReference type="SMART" id="SM00494">
    <property type="entry name" value="ChtBD2"/>
    <property type="match status" value="2"/>
</dbReference>
<feature type="region of interest" description="Disordered" evidence="6">
    <location>
        <begin position="305"/>
        <end position="354"/>
    </location>
</feature>